<keyword evidence="1" id="KW-1133">Transmembrane helix</keyword>
<evidence type="ECO:0000313" key="3">
    <source>
        <dbReference type="EMBL" id="GAA2002685.1"/>
    </source>
</evidence>
<keyword evidence="1" id="KW-0812">Transmembrane</keyword>
<comment type="caution">
    <text evidence="3">The sequence shown here is derived from an EMBL/GenBank/DDBJ whole genome shotgun (WGS) entry which is preliminary data.</text>
</comment>
<dbReference type="RefSeq" id="WP_344163371.1">
    <property type="nucleotide sequence ID" value="NZ_BAAAPC010000013.1"/>
</dbReference>
<name>A0ABP5ER62_9ACTN</name>
<organism evidence="3 4">
    <name type="scientific">Nocardiopsis rhodophaea</name>
    <dbReference type="NCBI Taxonomy" id="280238"/>
    <lineage>
        <taxon>Bacteria</taxon>
        <taxon>Bacillati</taxon>
        <taxon>Actinomycetota</taxon>
        <taxon>Actinomycetes</taxon>
        <taxon>Streptosporangiales</taxon>
        <taxon>Nocardiopsidaceae</taxon>
        <taxon>Nocardiopsis</taxon>
    </lineage>
</organism>
<dbReference type="InterPro" id="IPR036514">
    <property type="entry name" value="SGNH_hydro_sf"/>
</dbReference>
<reference evidence="4" key="1">
    <citation type="journal article" date="2019" name="Int. J. Syst. Evol. Microbiol.">
        <title>The Global Catalogue of Microorganisms (GCM) 10K type strain sequencing project: providing services to taxonomists for standard genome sequencing and annotation.</title>
        <authorList>
            <consortium name="The Broad Institute Genomics Platform"/>
            <consortium name="The Broad Institute Genome Sequencing Center for Infectious Disease"/>
            <person name="Wu L."/>
            <person name="Ma J."/>
        </authorList>
    </citation>
    <scope>NUCLEOTIDE SEQUENCE [LARGE SCALE GENOMIC DNA]</scope>
    <source>
        <strain evidence="4">JCM 15313</strain>
    </source>
</reference>
<dbReference type="PROSITE" id="PS51257">
    <property type="entry name" value="PROKAR_LIPOPROTEIN"/>
    <property type="match status" value="1"/>
</dbReference>
<dbReference type="PANTHER" id="PTHR37981:SF1">
    <property type="entry name" value="SGNH HYDROLASE-TYPE ESTERASE DOMAIN-CONTAINING PROTEIN"/>
    <property type="match status" value="1"/>
</dbReference>
<keyword evidence="4" id="KW-1185">Reference proteome</keyword>
<dbReference type="CDD" id="cd01823">
    <property type="entry name" value="SEST_like"/>
    <property type="match status" value="1"/>
</dbReference>
<dbReference type="SUPFAM" id="SSF52266">
    <property type="entry name" value="SGNH hydrolase"/>
    <property type="match status" value="1"/>
</dbReference>
<keyword evidence="3" id="KW-0378">Hydrolase</keyword>
<sequence length="370" mass="40122">MRIPELTRRTWVLGFLAVSLVLACVLVIVVPVTRNGVLELWCDATGRACADQPTPPGDDPDVPDWRVEMSPVEAATWGHYVALGDSYSSGDGAGDYLPGTAKSGGCWRSANAYPQRLLGAYDFAGELGFVACSSQRGHAMLKEAGSADSQLDRITPHTSLITLGIGGNDLGFTPVLRTCMVRLPLVETDACTGQVKDIEKRMEKFKATFDDLLAEIRDRAPDARVVVVGYPRLFAAKPQGMYYTLTVSDQKWLNDTVKRFNLQLENAVNQADAAIVDEDQVGSVEFVDTYTVFKGHEVHAEEPWLNGVMIRDLSSGIKVDRSSFHPNAAGQAAFTDRVAERIASGPGRALYVARDTLDNASPDVLAAEAE</sequence>
<dbReference type="Gene3D" id="3.40.50.1110">
    <property type="entry name" value="SGNH hydrolase"/>
    <property type="match status" value="1"/>
</dbReference>
<dbReference type="EMBL" id="BAAAPC010000013">
    <property type="protein sequence ID" value="GAA2002685.1"/>
    <property type="molecule type" value="Genomic_DNA"/>
</dbReference>
<feature type="domain" description="SGNH hydrolase-type esterase" evidence="2">
    <location>
        <begin position="82"/>
        <end position="333"/>
    </location>
</feature>
<dbReference type="GO" id="GO:0016787">
    <property type="term" value="F:hydrolase activity"/>
    <property type="evidence" value="ECO:0007669"/>
    <property type="project" value="UniProtKB-KW"/>
</dbReference>
<keyword evidence="1" id="KW-0472">Membrane</keyword>
<feature type="transmembrane region" description="Helical" evidence="1">
    <location>
        <begin position="12"/>
        <end position="32"/>
    </location>
</feature>
<dbReference type="Proteomes" id="UP001501585">
    <property type="component" value="Unassembled WGS sequence"/>
</dbReference>
<dbReference type="PANTHER" id="PTHR37981">
    <property type="entry name" value="LIPASE 2"/>
    <property type="match status" value="1"/>
</dbReference>
<accession>A0ABP5ER62</accession>
<evidence type="ECO:0000313" key="4">
    <source>
        <dbReference type="Proteomes" id="UP001501585"/>
    </source>
</evidence>
<dbReference type="InterPro" id="IPR013830">
    <property type="entry name" value="SGNH_hydro"/>
</dbReference>
<evidence type="ECO:0000259" key="2">
    <source>
        <dbReference type="Pfam" id="PF13472"/>
    </source>
</evidence>
<dbReference type="InterPro" id="IPR037460">
    <property type="entry name" value="SEST-like"/>
</dbReference>
<proteinExistence type="predicted"/>
<evidence type="ECO:0000256" key="1">
    <source>
        <dbReference type="SAM" id="Phobius"/>
    </source>
</evidence>
<dbReference type="Pfam" id="PF13472">
    <property type="entry name" value="Lipase_GDSL_2"/>
    <property type="match status" value="1"/>
</dbReference>
<protein>
    <submittedName>
        <fullName evidence="3">SGNH/GDSL hydrolase family protein</fullName>
    </submittedName>
</protein>
<gene>
    <name evidence="3" type="ORF">GCM10009799_32250</name>
</gene>